<dbReference type="GO" id="GO:0070916">
    <property type="term" value="C:inositol phosphoceramide synthase complex"/>
    <property type="evidence" value="ECO:0007669"/>
    <property type="project" value="TreeGrafter"/>
</dbReference>
<dbReference type="Proteomes" id="UP000308652">
    <property type="component" value="Unassembled WGS sequence"/>
</dbReference>
<protein>
    <recommendedName>
        <fullName evidence="7">Phosphatidic acid phosphatase type 2/haloperoxidase domain-containing protein</fullName>
    </recommendedName>
</protein>
<dbReference type="Pfam" id="PF14378">
    <property type="entry name" value="PAP2_3"/>
    <property type="match status" value="1"/>
</dbReference>
<dbReference type="Gene3D" id="1.20.144.10">
    <property type="entry name" value="Phosphatidic acid phosphatase type 2/haloperoxidase"/>
    <property type="match status" value="1"/>
</dbReference>
<keyword evidence="4 6" id="KW-0472">Membrane</keyword>
<gene>
    <name evidence="8" type="ORF">BDQ12DRAFT_113539</name>
</gene>
<evidence type="ECO:0000313" key="9">
    <source>
        <dbReference type="Proteomes" id="UP000308652"/>
    </source>
</evidence>
<evidence type="ECO:0000256" key="4">
    <source>
        <dbReference type="ARBA" id="ARBA00023136"/>
    </source>
</evidence>
<dbReference type="GO" id="GO:0030148">
    <property type="term" value="P:sphingolipid biosynthetic process"/>
    <property type="evidence" value="ECO:0007669"/>
    <property type="project" value="TreeGrafter"/>
</dbReference>
<dbReference type="CDD" id="cd03386">
    <property type="entry name" value="PAP2_Aur1_like"/>
    <property type="match status" value="1"/>
</dbReference>
<dbReference type="GO" id="GO:0006676">
    <property type="term" value="P:mannosyl diphosphorylinositol ceramide metabolic process"/>
    <property type="evidence" value="ECO:0007669"/>
    <property type="project" value="TreeGrafter"/>
</dbReference>
<keyword evidence="9" id="KW-1185">Reference proteome</keyword>
<sequence length="471" mass="51863">MTLIRPRNGFVQTLNTIFAALVSAVGRLDKSFSPSLTIQRLQSHTFTASDSIYIFHIILATFWLSIMQVPSFPAKLIIPLLYGIALLIPFTSQFFIPATPVFAWLITYYTCQFIPASWRPSIRVSLLPTLESVLYGANISDILTRFTHPILDILAWLPYGVIHFIFPFVVAVFLWLFRCKEALHLWARVIGYMNLLGVIIQLIFPCSPPWYELIHGLTPANYSMKGSPGGLARIDALFGGHGYTSTFSNSPLVFGAFPSLHAGWATIEALFLSHFFPQTTKYIWTYVGVLYWATMYLTHHYLIDVVGGACLAIAFFYLFLPDELKGAGALAPPGSVNGYSRLGSGGRGWLKYDTYDLETPRTKTIYDPDDFDASSDEGEVDITYRSPAPANVTFGANSSGHTSTSTFTPSNVPSVGPVPSGGRRDGRSHKHTASIASLIHGDARGPADGWSPVSGAFVLPPQQSGKERSRE</sequence>
<comment type="subcellular location">
    <subcellularLocation>
        <location evidence="1">Membrane</location>
        <topology evidence="1">Multi-pass membrane protein</topology>
    </subcellularLocation>
</comment>
<keyword evidence="3 6" id="KW-1133">Transmembrane helix</keyword>
<feature type="compositionally biased region" description="Polar residues" evidence="5">
    <location>
        <begin position="394"/>
        <end position="408"/>
    </location>
</feature>
<proteinExistence type="predicted"/>
<dbReference type="PANTHER" id="PTHR31310">
    <property type="match status" value="1"/>
</dbReference>
<dbReference type="InterPro" id="IPR026841">
    <property type="entry name" value="Aur1/Ipt1"/>
</dbReference>
<dbReference type="InterPro" id="IPR052185">
    <property type="entry name" value="IPC_Synthase-Related"/>
</dbReference>
<feature type="domain" description="Phosphatidic acid phosphatase type 2/haloperoxidase" evidence="7">
    <location>
        <begin position="181"/>
        <end position="320"/>
    </location>
</feature>
<evidence type="ECO:0000256" key="2">
    <source>
        <dbReference type="ARBA" id="ARBA00022692"/>
    </source>
</evidence>
<dbReference type="SUPFAM" id="SSF48317">
    <property type="entry name" value="Acid phosphatase/Vanadium-dependent haloperoxidase"/>
    <property type="match status" value="1"/>
</dbReference>
<organism evidence="8 9">
    <name type="scientific">Crucibulum laeve</name>
    <dbReference type="NCBI Taxonomy" id="68775"/>
    <lineage>
        <taxon>Eukaryota</taxon>
        <taxon>Fungi</taxon>
        <taxon>Dikarya</taxon>
        <taxon>Basidiomycota</taxon>
        <taxon>Agaricomycotina</taxon>
        <taxon>Agaricomycetes</taxon>
        <taxon>Agaricomycetidae</taxon>
        <taxon>Agaricales</taxon>
        <taxon>Agaricineae</taxon>
        <taxon>Nidulariaceae</taxon>
        <taxon>Crucibulum</taxon>
    </lineage>
</organism>
<feature type="transmembrane region" description="Helical" evidence="6">
    <location>
        <begin position="76"/>
        <end position="96"/>
    </location>
</feature>
<feature type="transmembrane region" description="Helical" evidence="6">
    <location>
        <begin position="189"/>
        <end position="211"/>
    </location>
</feature>
<dbReference type="InterPro" id="IPR000326">
    <property type="entry name" value="PAP2/HPO"/>
</dbReference>
<feature type="transmembrane region" description="Helical" evidence="6">
    <location>
        <begin position="9"/>
        <end position="26"/>
    </location>
</feature>
<dbReference type="InterPro" id="IPR036938">
    <property type="entry name" value="PAP2/HPO_sf"/>
</dbReference>
<evidence type="ECO:0000256" key="3">
    <source>
        <dbReference type="ARBA" id="ARBA00022989"/>
    </source>
</evidence>
<feature type="transmembrane region" description="Helical" evidence="6">
    <location>
        <begin position="46"/>
        <end position="64"/>
    </location>
</feature>
<feature type="transmembrane region" description="Helical" evidence="6">
    <location>
        <begin position="301"/>
        <end position="320"/>
    </location>
</feature>
<evidence type="ECO:0000256" key="5">
    <source>
        <dbReference type="SAM" id="MobiDB-lite"/>
    </source>
</evidence>
<evidence type="ECO:0000313" key="8">
    <source>
        <dbReference type="EMBL" id="TFK38489.1"/>
    </source>
</evidence>
<keyword evidence="2 6" id="KW-0812">Transmembrane</keyword>
<dbReference type="SMART" id="SM00014">
    <property type="entry name" value="acidPPc"/>
    <property type="match status" value="1"/>
</dbReference>
<accession>A0A5C3LZ34</accession>
<dbReference type="OrthoDB" id="5784at2759"/>
<evidence type="ECO:0000259" key="7">
    <source>
        <dbReference type="SMART" id="SM00014"/>
    </source>
</evidence>
<dbReference type="PANTHER" id="PTHR31310:SF11">
    <property type="entry name" value="INOSITOL PHOSPHORYLCERAMIDE SYNTHASE CATALYTIC SUBUNIT AUR1"/>
    <property type="match status" value="1"/>
</dbReference>
<dbReference type="EMBL" id="ML213603">
    <property type="protein sequence ID" value="TFK38489.1"/>
    <property type="molecule type" value="Genomic_DNA"/>
</dbReference>
<evidence type="ECO:0000256" key="1">
    <source>
        <dbReference type="ARBA" id="ARBA00004141"/>
    </source>
</evidence>
<feature type="region of interest" description="Disordered" evidence="5">
    <location>
        <begin position="394"/>
        <end position="471"/>
    </location>
</feature>
<feature type="transmembrane region" description="Helical" evidence="6">
    <location>
        <begin position="153"/>
        <end position="177"/>
    </location>
</feature>
<name>A0A5C3LZ34_9AGAR</name>
<dbReference type="STRING" id="68775.A0A5C3LZ34"/>
<dbReference type="GO" id="GO:0016020">
    <property type="term" value="C:membrane"/>
    <property type="evidence" value="ECO:0007669"/>
    <property type="project" value="UniProtKB-SubCell"/>
</dbReference>
<dbReference type="AlphaFoldDB" id="A0A5C3LZ34"/>
<reference evidence="8 9" key="1">
    <citation type="journal article" date="2019" name="Nat. Ecol. Evol.">
        <title>Megaphylogeny resolves global patterns of mushroom evolution.</title>
        <authorList>
            <person name="Varga T."/>
            <person name="Krizsan K."/>
            <person name="Foldi C."/>
            <person name="Dima B."/>
            <person name="Sanchez-Garcia M."/>
            <person name="Sanchez-Ramirez S."/>
            <person name="Szollosi G.J."/>
            <person name="Szarkandi J.G."/>
            <person name="Papp V."/>
            <person name="Albert L."/>
            <person name="Andreopoulos W."/>
            <person name="Angelini C."/>
            <person name="Antonin V."/>
            <person name="Barry K.W."/>
            <person name="Bougher N.L."/>
            <person name="Buchanan P."/>
            <person name="Buyck B."/>
            <person name="Bense V."/>
            <person name="Catcheside P."/>
            <person name="Chovatia M."/>
            <person name="Cooper J."/>
            <person name="Damon W."/>
            <person name="Desjardin D."/>
            <person name="Finy P."/>
            <person name="Geml J."/>
            <person name="Haridas S."/>
            <person name="Hughes K."/>
            <person name="Justo A."/>
            <person name="Karasinski D."/>
            <person name="Kautmanova I."/>
            <person name="Kiss B."/>
            <person name="Kocsube S."/>
            <person name="Kotiranta H."/>
            <person name="LaButti K.M."/>
            <person name="Lechner B.E."/>
            <person name="Liimatainen K."/>
            <person name="Lipzen A."/>
            <person name="Lukacs Z."/>
            <person name="Mihaltcheva S."/>
            <person name="Morgado L.N."/>
            <person name="Niskanen T."/>
            <person name="Noordeloos M.E."/>
            <person name="Ohm R.A."/>
            <person name="Ortiz-Santana B."/>
            <person name="Ovrebo C."/>
            <person name="Racz N."/>
            <person name="Riley R."/>
            <person name="Savchenko A."/>
            <person name="Shiryaev A."/>
            <person name="Soop K."/>
            <person name="Spirin V."/>
            <person name="Szebenyi C."/>
            <person name="Tomsovsky M."/>
            <person name="Tulloss R.E."/>
            <person name="Uehling J."/>
            <person name="Grigoriev I.V."/>
            <person name="Vagvolgyi C."/>
            <person name="Papp T."/>
            <person name="Martin F.M."/>
            <person name="Miettinen O."/>
            <person name="Hibbett D.S."/>
            <person name="Nagy L.G."/>
        </authorList>
    </citation>
    <scope>NUCLEOTIDE SEQUENCE [LARGE SCALE GENOMIC DNA]</scope>
    <source>
        <strain evidence="8 9">CBS 166.37</strain>
    </source>
</reference>
<evidence type="ECO:0000256" key="6">
    <source>
        <dbReference type="SAM" id="Phobius"/>
    </source>
</evidence>
<feature type="compositionally biased region" description="Low complexity" evidence="5">
    <location>
        <begin position="409"/>
        <end position="421"/>
    </location>
</feature>